<evidence type="ECO:0000256" key="1">
    <source>
        <dbReference type="ARBA" id="ARBA00004370"/>
    </source>
</evidence>
<dbReference type="InterPro" id="IPR013083">
    <property type="entry name" value="Znf_RING/FYVE/PHD"/>
</dbReference>
<dbReference type="Proteomes" id="UP000886653">
    <property type="component" value="Unassembled WGS sequence"/>
</dbReference>
<evidence type="ECO:0000256" key="6">
    <source>
        <dbReference type="ARBA" id="ARBA00022989"/>
    </source>
</evidence>
<keyword evidence="5" id="KW-0862">Zinc</keyword>
<accession>A0A9P6N7B3</accession>
<evidence type="ECO:0000256" key="10">
    <source>
        <dbReference type="SAM" id="Phobius"/>
    </source>
</evidence>
<dbReference type="GO" id="GO:0008270">
    <property type="term" value="F:zinc ion binding"/>
    <property type="evidence" value="ECO:0007669"/>
    <property type="project" value="UniProtKB-KW"/>
</dbReference>
<dbReference type="OrthoDB" id="8062037at2759"/>
<feature type="region of interest" description="Disordered" evidence="9">
    <location>
        <begin position="628"/>
        <end position="667"/>
    </location>
</feature>
<comment type="subcellular location">
    <subcellularLocation>
        <location evidence="1">Membrane</location>
    </subcellularLocation>
</comment>
<feature type="domain" description="RING-type" evidence="12">
    <location>
        <begin position="534"/>
        <end position="578"/>
    </location>
</feature>
<evidence type="ECO:0000256" key="8">
    <source>
        <dbReference type="PROSITE-ProRule" id="PRU00175"/>
    </source>
</evidence>
<evidence type="ECO:0000256" key="4">
    <source>
        <dbReference type="ARBA" id="ARBA00022771"/>
    </source>
</evidence>
<keyword evidence="3" id="KW-0479">Metal-binding</keyword>
<feature type="region of interest" description="Disordered" evidence="9">
    <location>
        <begin position="198"/>
        <end position="270"/>
    </location>
</feature>
<organism evidence="13 14">
    <name type="scientific">Cronartium quercuum f. sp. fusiforme G11</name>
    <dbReference type="NCBI Taxonomy" id="708437"/>
    <lineage>
        <taxon>Eukaryota</taxon>
        <taxon>Fungi</taxon>
        <taxon>Dikarya</taxon>
        <taxon>Basidiomycota</taxon>
        <taxon>Pucciniomycotina</taxon>
        <taxon>Pucciniomycetes</taxon>
        <taxon>Pucciniales</taxon>
        <taxon>Coleosporiaceae</taxon>
        <taxon>Cronartium</taxon>
    </lineage>
</organism>
<dbReference type="GO" id="GO:0016020">
    <property type="term" value="C:membrane"/>
    <property type="evidence" value="ECO:0007669"/>
    <property type="project" value="UniProtKB-SubCell"/>
</dbReference>
<reference evidence="13" key="1">
    <citation type="submission" date="2013-11" db="EMBL/GenBank/DDBJ databases">
        <title>Genome sequence of the fusiform rust pathogen reveals effectors for host alternation and coevolution with pine.</title>
        <authorList>
            <consortium name="DOE Joint Genome Institute"/>
            <person name="Smith K."/>
            <person name="Pendleton A."/>
            <person name="Kubisiak T."/>
            <person name="Anderson C."/>
            <person name="Salamov A."/>
            <person name="Aerts A."/>
            <person name="Riley R."/>
            <person name="Clum A."/>
            <person name="Lindquist E."/>
            <person name="Ence D."/>
            <person name="Campbell M."/>
            <person name="Kronenberg Z."/>
            <person name="Feau N."/>
            <person name="Dhillon B."/>
            <person name="Hamelin R."/>
            <person name="Burleigh J."/>
            <person name="Smith J."/>
            <person name="Yandell M."/>
            <person name="Nelson C."/>
            <person name="Grigoriev I."/>
            <person name="Davis J."/>
        </authorList>
    </citation>
    <scope>NUCLEOTIDE SEQUENCE</scope>
    <source>
        <strain evidence="13">G11</strain>
    </source>
</reference>
<evidence type="ECO:0000256" key="7">
    <source>
        <dbReference type="ARBA" id="ARBA00023136"/>
    </source>
</evidence>
<feature type="compositionally biased region" description="Polar residues" evidence="9">
    <location>
        <begin position="657"/>
        <end position="667"/>
    </location>
</feature>
<evidence type="ECO:0000256" key="2">
    <source>
        <dbReference type="ARBA" id="ARBA00022692"/>
    </source>
</evidence>
<sequence>MTNINYSLTIIITLSILILNASSYIPAIPTNETIDNQPTNDTNWFIQLNWHPIGIFSDGVTRQLKADHLSQSLHQGVLLHFSELNATNQSPVDVPWIAMISCDSNTSSYSMIDDIFTLARDHGAAAAMLYSLTSKTCNVNNEYLTNFEKPLDVFSSGNLQGARLIESQFSNVVGSGYWYQSDLLNSSSSSILKEINQTGYSLPNTPTPSPTTSSDSTSTSTPEPNTESTPSLFGGDGTNVTRKRKRETSPFKLSVTNPNSRATPSSNSSNSPIYLIATLANSNAISNAQQASANSGTNNGTNNNNNSNNNANTGLAMIILYAITGCVTLMFLIVIISGAIRAVRHPERYGPRPGIRNTETVGGEEGVGEEIGRQTRAAGLTRAILDTFPVVKFGRSSSKDTTAETKIKEQEEDFMMQNCITTHPNISTTGDSSVLIGMAKLDQTDPIRIKSDLPTLSVESQEVNDQSKLLTAVDTPSSSIKETCNELASSSVATNTIINETVELVPTTPIQEEEEGTSEEVAEMVADVNNSVTCPICVCDFDADDDIRVLPCDARHRFHQECVDPWLLNVSRFCPLCRWDLSTRKDGTKIESNSSTTDENSTSTIRNSNDSDQDRPTEAQVVANLRIMLENSRPQQNESSKSKFKKYINLVRKLRNRNTPEPSPSTS</sequence>
<protein>
    <recommendedName>
        <fullName evidence="12">RING-type domain-containing protein</fullName>
    </recommendedName>
</protein>
<dbReference type="PROSITE" id="PS50089">
    <property type="entry name" value="ZF_RING_2"/>
    <property type="match status" value="1"/>
</dbReference>
<feature type="compositionally biased region" description="Low complexity" evidence="9">
    <location>
        <begin position="591"/>
        <end position="604"/>
    </location>
</feature>
<evidence type="ECO:0000259" key="12">
    <source>
        <dbReference type="PROSITE" id="PS50089"/>
    </source>
</evidence>
<evidence type="ECO:0000256" key="9">
    <source>
        <dbReference type="SAM" id="MobiDB-lite"/>
    </source>
</evidence>
<feature type="region of interest" description="Disordered" evidence="9">
    <location>
        <begin position="587"/>
        <end position="616"/>
    </location>
</feature>
<keyword evidence="14" id="KW-1185">Reference proteome</keyword>
<feature type="compositionally biased region" description="Low complexity" evidence="9">
    <location>
        <begin position="210"/>
        <end position="232"/>
    </location>
</feature>
<feature type="compositionally biased region" description="Basic residues" evidence="9">
    <location>
        <begin position="642"/>
        <end position="656"/>
    </location>
</feature>
<dbReference type="PANTHER" id="PTHR46539:SF1">
    <property type="entry name" value="E3 UBIQUITIN-PROTEIN LIGASE ATL42"/>
    <property type="match status" value="1"/>
</dbReference>
<dbReference type="CDD" id="cd16454">
    <property type="entry name" value="RING-H2_PA-TM-RING"/>
    <property type="match status" value="1"/>
</dbReference>
<keyword evidence="7 10" id="KW-0472">Membrane</keyword>
<evidence type="ECO:0000313" key="13">
    <source>
        <dbReference type="EMBL" id="KAG0141165.1"/>
    </source>
</evidence>
<dbReference type="Gene3D" id="3.30.40.10">
    <property type="entry name" value="Zinc/RING finger domain, C3HC4 (zinc finger)"/>
    <property type="match status" value="1"/>
</dbReference>
<proteinExistence type="predicted"/>
<dbReference type="AlphaFoldDB" id="A0A9P6N7B3"/>
<comment type="caution">
    <text evidence="13">The sequence shown here is derived from an EMBL/GenBank/DDBJ whole genome shotgun (WGS) entry which is preliminary data.</text>
</comment>
<evidence type="ECO:0000256" key="5">
    <source>
        <dbReference type="ARBA" id="ARBA00022833"/>
    </source>
</evidence>
<feature type="compositionally biased region" description="Low complexity" evidence="9">
    <location>
        <begin position="257"/>
        <end position="270"/>
    </location>
</feature>
<keyword evidence="4 8" id="KW-0863">Zinc-finger</keyword>
<keyword evidence="6 10" id="KW-1133">Transmembrane helix</keyword>
<dbReference type="Pfam" id="PF13639">
    <property type="entry name" value="zf-RING_2"/>
    <property type="match status" value="1"/>
</dbReference>
<keyword evidence="2 10" id="KW-0812">Transmembrane</keyword>
<gene>
    <name evidence="13" type="ORF">CROQUDRAFT_718293</name>
</gene>
<evidence type="ECO:0000313" key="14">
    <source>
        <dbReference type="Proteomes" id="UP000886653"/>
    </source>
</evidence>
<feature type="chain" id="PRO_5040189195" description="RING-type domain-containing protein" evidence="11">
    <location>
        <begin position="24"/>
        <end position="667"/>
    </location>
</feature>
<dbReference type="EMBL" id="MU167398">
    <property type="protein sequence ID" value="KAG0141165.1"/>
    <property type="molecule type" value="Genomic_DNA"/>
</dbReference>
<evidence type="ECO:0000256" key="11">
    <source>
        <dbReference type="SAM" id="SignalP"/>
    </source>
</evidence>
<dbReference type="SUPFAM" id="SSF57850">
    <property type="entry name" value="RING/U-box"/>
    <property type="match status" value="1"/>
</dbReference>
<name>A0A9P6N7B3_9BASI</name>
<evidence type="ECO:0000256" key="3">
    <source>
        <dbReference type="ARBA" id="ARBA00022723"/>
    </source>
</evidence>
<dbReference type="PANTHER" id="PTHR46539">
    <property type="entry name" value="E3 UBIQUITIN-PROTEIN LIGASE ATL42"/>
    <property type="match status" value="1"/>
</dbReference>
<feature type="signal peptide" evidence="11">
    <location>
        <begin position="1"/>
        <end position="23"/>
    </location>
</feature>
<dbReference type="InterPro" id="IPR001841">
    <property type="entry name" value="Znf_RING"/>
</dbReference>
<keyword evidence="11" id="KW-0732">Signal</keyword>
<feature type="transmembrane region" description="Helical" evidence="10">
    <location>
        <begin position="315"/>
        <end position="340"/>
    </location>
</feature>